<dbReference type="Proteomes" id="UP000094501">
    <property type="component" value="Unassembled WGS sequence"/>
</dbReference>
<accession>A0A1E3W3Z0</accession>
<dbReference type="EMBL" id="LPWG01000005">
    <property type="protein sequence ID" value="ODS00506.1"/>
    <property type="molecule type" value="Genomic_DNA"/>
</dbReference>
<dbReference type="STRING" id="1774968.AUC68_14680"/>
<evidence type="ECO:0000259" key="1">
    <source>
        <dbReference type="Pfam" id="PF00534"/>
    </source>
</evidence>
<evidence type="ECO:0000313" key="3">
    <source>
        <dbReference type="Proteomes" id="UP000094501"/>
    </source>
</evidence>
<dbReference type="Pfam" id="PF00534">
    <property type="entry name" value="Glycos_transf_1"/>
    <property type="match status" value="1"/>
</dbReference>
<feature type="domain" description="Glycosyl transferase family 1" evidence="1">
    <location>
        <begin position="39"/>
        <end position="140"/>
    </location>
</feature>
<proteinExistence type="predicted"/>
<name>A0A1E3W3Z0_9HYPH</name>
<dbReference type="SUPFAM" id="SSF53756">
    <property type="entry name" value="UDP-Glycosyltransferase/glycogen phosphorylase"/>
    <property type="match status" value="1"/>
</dbReference>
<protein>
    <recommendedName>
        <fullName evidence="1">Glycosyl transferase family 1 domain-containing protein</fullName>
    </recommendedName>
</protein>
<gene>
    <name evidence="2" type="ORF">AUC68_14680</name>
</gene>
<keyword evidence="3" id="KW-1185">Reference proteome</keyword>
<organism evidence="2 3">
    <name type="scientific">Methyloceanibacter methanicus</name>
    <dbReference type="NCBI Taxonomy" id="1774968"/>
    <lineage>
        <taxon>Bacteria</taxon>
        <taxon>Pseudomonadati</taxon>
        <taxon>Pseudomonadota</taxon>
        <taxon>Alphaproteobacteria</taxon>
        <taxon>Hyphomicrobiales</taxon>
        <taxon>Hyphomicrobiaceae</taxon>
        <taxon>Methyloceanibacter</taxon>
    </lineage>
</organism>
<dbReference type="AlphaFoldDB" id="A0A1E3W3Z0"/>
<sequence>MVVNCKTVADEYAGYPAAYQKRVYRIDHGFDPKQSRATKTEAREAFGLPTDVTLLGSVARLSPKKGHDRAIKLLPGTDWHLAIVGQGAEHDTLAALGKSLGVSDRLHFLGEVPPEGVAKFLRALDVFVFPTTMETFGLAAPKPRRQAFPSSRATFRFCAKFWPRTERLRPFSWIPRTRLHSPTRCRRCSMTLACEAKSVPAAAHSRSATAWTGWSISMLY</sequence>
<evidence type="ECO:0000313" key="2">
    <source>
        <dbReference type="EMBL" id="ODS00506.1"/>
    </source>
</evidence>
<dbReference type="PANTHER" id="PTHR12526:SF634">
    <property type="entry name" value="BLL3361 PROTEIN"/>
    <property type="match status" value="1"/>
</dbReference>
<reference evidence="2 3" key="1">
    <citation type="journal article" date="2016" name="Environ. Microbiol.">
        <title>New Methyloceanibacter diversity from North Sea sediments includes methanotroph containing solely the soluble methane monooxygenase.</title>
        <authorList>
            <person name="Vekeman B."/>
            <person name="Kerckhof F.M."/>
            <person name="Cremers G."/>
            <person name="de Vos P."/>
            <person name="Vandamme P."/>
            <person name="Boon N."/>
            <person name="Op den Camp H.J."/>
            <person name="Heylen K."/>
        </authorList>
    </citation>
    <scope>NUCLEOTIDE SEQUENCE [LARGE SCALE GENOMIC DNA]</scope>
    <source>
        <strain evidence="2 3">R-67174</strain>
    </source>
</reference>
<dbReference type="PANTHER" id="PTHR12526">
    <property type="entry name" value="GLYCOSYLTRANSFERASE"/>
    <property type="match status" value="1"/>
</dbReference>
<dbReference type="InterPro" id="IPR001296">
    <property type="entry name" value="Glyco_trans_1"/>
</dbReference>
<dbReference type="GO" id="GO:0016757">
    <property type="term" value="F:glycosyltransferase activity"/>
    <property type="evidence" value="ECO:0007669"/>
    <property type="project" value="InterPro"/>
</dbReference>
<dbReference type="Gene3D" id="3.40.50.2000">
    <property type="entry name" value="Glycogen Phosphorylase B"/>
    <property type="match status" value="2"/>
</dbReference>
<comment type="caution">
    <text evidence="2">The sequence shown here is derived from an EMBL/GenBank/DDBJ whole genome shotgun (WGS) entry which is preliminary data.</text>
</comment>